<feature type="domain" description="RNA polymerase Rpb2" evidence="7">
    <location>
        <begin position="187"/>
        <end position="257"/>
    </location>
</feature>
<protein>
    <recommendedName>
        <fullName evidence="2">DNA-directed RNA polymerase</fullName>
        <ecNumber evidence="2">2.7.7.6</ecNumber>
    </recommendedName>
</protein>
<dbReference type="EMBL" id="JARQZJ010000003">
    <property type="protein sequence ID" value="KAK9870479.1"/>
    <property type="molecule type" value="Genomic_DNA"/>
</dbReference>
<keyword evidence="6" id="KW-0804">Transcription</keyword>
<dbReference type="Pfam" id="PF04561">
    <property type="entry name" value="RNA_pol_Rpb2_2"/>
    <property type="match status" value="1"/>
</dbReference>
<keyword evidence="10" id="KW-1185">Reference proteome</keyword>
<dbReference type="InterPro" id="IPR007644">
    <property type="entry name" value="RNA_pol_bsu_protrusion"/>
</dbReference>
<comment type="similarity">
    <text evidence="1">Belongs to the RNA polymerase beta chain family.</text>
</comment>
<dbReference type="AlphaFoldDB" id="A0AAW1TTK1"/>
<evidence type="ECO:0000256" key="3">
    <source>
        <dbReference type="ARBA" id="ARBA00022478"/>
    </source>
</evidence>
<evidence type="ECO:0000313" key="9">
    <source>
        <dbReference type="EMBL" id="KAK9870479.1"/>
    </source>
</evidence>
<dbReference type="Gene3D" id="3.90.1100.10">
    <property type="match status" value="1"/>
</dbReference>
<evidence type="ECO:0000256" key="6">
    <source>
        <dbReference type="ARBA" id="ARBA00023163"/>
    </source>
</evidence>
<dbReference type="PANTHER" id="PTHR20856">
    <property type="entry name" value="DNA-DIRECTED RNA POLYMERASE I SUBUNIT 2"/>
    <property type="match status" value="1"/>
</dbReference>
<feature type="domain" description="RNA polymerase beta subunit protrusion" evidence="8">
    <location>
        <begin position="39"/>
        <end position="185"/>
    </location>
</feature>
<dbReference type="GO" id="GO:0006351">
    <property type="term" value="P:DNA-templated transcription"/>
    <property type="evidence" value="ECO:0007669"/>
    <property type="project" value="InterPro"/>
</dbReference>
<keyword evidence="3" id="KW-0240">DNA-directed RNA polymerase</keyword>
<dbReference type="FunFam" id="3.90.1100.10:FF:000009">
    <property type="entry name" value="DNA-directed RNA polymerase subunit beta"/>
    <property type="match status" value="1"/>
</dbReference>
<accession>A0AAW1TTK1</accession>
<evidence type="ECO:0000259" key="8">
    <source>
        <dbReference type="Pfam" id="PF04563"/>
    </source>
</evidence>
<evidence type="ECO:0000256" key="4">
    <source>
        <dbReference type="ARBA" id="ARBA00022679"/>
    </source>
</evidence>
<dbReference type="GO" id="GO:0003677">
    <property type="term" value="F:DNA binding"/>
    <property type="evidence" value="ECO:0007669"/>
    <property type="project" value="InterPro"/>
</dbReference>
<dbReference type="SUPFAM" id="SSF64484">
    <property type="entry name" value="beta and beta-prime subunits of DNA dependent RNA-polymerase"/>
    <property type="match status" value="1"/>
</dbReference>
<evidence type="ECO:0000259" key="7">
    <source>
        <dbReference type="Pfam" id="PF04561"/>
    </source>
</evidence>
<evidence type="ECO:0000256" key="1">
    <source>
        <dbReference type="ARBA" id="ARBA00006835"/>
    </source>
</evidence>
<dbReference type="InterPro" id="IPR007642">
    <property type="entry name" value="RNA_pol_Rpb2_2"/>
</dbReference>
<evidence type="ECO:0000313" key="10">
    <source>
        <dbReference type="Proteomes" id="UP001431783"/>
    </source>
</evidence>
<dbReference type="Proteomes" id="UP001431783">
    <property type="component" value="Unassembled WGS sequence"/>
</dbReference>
<name>A0AAW1TTK1_9CUCU</name>
<organism evidence="9 10">
    <name type="scientific">Henosepilachna vigintioctopunctata</name>
    <dbReference type="NCBI Taxonomy" id="420089"/>
    <lineage>
        <taxon>Eukaryota</taxon>
        <taxon>Metazoa</taxon>
        <taxon>Ecdysozoa</taxon>
        <taxon>Arthropoda</taxon>
        <taxon>Hexapoda</taxon>
        <taxon>Insecta</taxon>
        <taxon>Pterygota</taxon>
        <taxon>Neoptera</taxon>
        <taxon>Endopterygota</taxon>
        <taxon>Coleoptera</taxon>
        <taxon>Polyphaga</taxon>
        <taxon>Cucujiformia</taxon>
        <taxon>Coccinelloidea</taxon>
        <taxon>Coccinellidae</taxon>
        <taxon>Epilachninae</taxon>
        <taxon>Epilachnini</taxon>
        <taxon>Henosepilachna</taxon>
    </lineage>
</organism>
<evidence type="ECO:0000256" key="5">
    <source>
        <dbReference type="ARBA" id="ARBA00022695"/>
    </source>
</evidence>
<dbReference type="Pfam" id="PF04563">
    <property type="entry name" value="RNA_pol_Rpb2_1"/>
    <property type="match status" value="1"/>
</dbReference>
<dbReference type="Gene3D" id="3.90.1110.10">
    <property type="entry name" value="RNA polymerase Rpb2, domain 2"/>
    <property type="match status" value="1"/>
</dbReference>
<keyword evidence="5" id="KW-0548">Nucleotidyltransferase</keyword>
<comment type="caution">
    <text evidence="9">The sequence shown here is derived from an EMBL/GenBank/DDBJ whole genome shotgun (WGS) entry which is preliminary data.</text>
</comment>
<reference evidence="9 10" key="1">
    <citation type="submission" date="2023-03" db="EMBL/GenBank/DDBJ databases">
        <title>Genome insight into feeding habits of ladybird beetles.</title>
        <authorList>
            <person name="Li H.-S."/>
            <person name="Huang Y.-H."/>
            <person name="Pang H."/>
        </authorList>
    </citation>
    <scope>NUCLEOTIDE SEQUENCE [LARGE SCALE GENOMIC DNA]</scope>
    <source>
        <strain evidence="9">SYSU_2023b</strain>
        <tissue evidence="9">Whole body</tissue>
    </source>
</reference>
<keyword evidence="4" id="KW-0808">Transferase</keyword>
<sequence>MRGKFENNKNTPEELSCYRHSHEIKDKWKLVPSFLKVKGLVKQHIDSFNYFINIEIKKIVEANNKVVCDADPLFYIKYTNVYVGSPDADEGFNISKPTTPHECRLRDMNYSAPISVDIEYTRGTQKVSKTGLMIGRMPIMLRSSNCVLSNKSEYELAKMNECPLDPGGYFVVKGQEKVILIQEQLSKNRMIVEEAKYGVQCQVTSSTHEKKSRTTVFVKGNKYFLGHNTFTDPIPVSIVFKAMGILSDLEICSNVIY</sequence>
<dbReference type="GO" id="GO:0032549">
    <property type="term" value="F:ribonucleoside binding"/>
    <property type="evidence" value="ECO:0007669"/>
    <property type="project" value="InterPro"/>
</dbReference>
<dbReference type="InterPro" id="IPR015712">
    <property type="entry name" value="DNA-dir_RNA_pol_su2"/>
</dbReference>
<dbReference type="GO" id="GO:0000428">
    <property type="term" value="C:DNA-directed RNA polymerase complex"/>
    <property type="evidence" value="ECO:0007669"/>
    <property type="project" value="UniProtKB-KW"/>
</dbReference>
<evidence type="ECO:0000256" key="2">
    <source>
        <dbReference type="ARBA" id="ARBA00012418"/>
    </source>
</evidence>
<dbReference type="GO" id="GO:0003899">
    <property type="term" value="F:DNA-directed RNA polymerase activity"/>
    <property type="evidence" value="ECO:0007669"/>
    <property type="project" value="UniProtKB-EC"/>
</dbReference>
<proteinExistence type="inferred from homology"/>
<dbReference type="InterPro" id="IPR037034">
    <property type="entry name" value="RNA_pol_Rpb2_2_sf"/>
</dbReference>
<gene>
    <name evidence="9" type="ORF">WA026_008037</name>
</gene>
<dbReference type="EC" id="2.7.7.6" evidence="2"/>